<sequence>MNLQKDDKEALSTSDSKQGARTDLSGFSFKQLEENNDDDDNLFRNKDKQETIIVKTNSGHNSSASSMSAVSGAQEDRSSLKTTTGKVVENSKLSKKPDSLSNETSSLAIITATIAKLETSKDLFSSFKGRITDRISRKIEEFSGDSSSNSSQEKEKAKLFTLHKTSSQKSVEKESASVPYTELVSSTPEKEISAFCDLKDKSPQQSEPLMKEISPSSVKEVPSFLFSKRRNLSSPQKDTFSNPVTCDLVSTQPLTTSNTEDNFENVIEPHEAELQLKRKQGANQDVCELDSSRIDEPDAETHVPAKHFSIEPTEDFSSFSVLCTSEQTKASPKIKHLNKSETRAHSFTSFSDKTDPADKQFVFPLGQDSSKTLPEGENEKQIKEPKFIDKIADEDKAVPVIKSATNTSSTISEVFTVAVVLFAYVIVPLPSYISGFIMGTLLASFCWRLYMWLTEKPQMPKPVLLPHVDEPPPVPEMKINSEGEEFLYKGWMNELTNYRADDYHLNKTHSIFVSLEGSHLRLQRPKNVIPKRAMWDEVLPNPQFIHQRHFHLPGAKVFLLPHGLVRKRIWSKKYPICIALTNKSLNEDGKLKHISSEPILKEKSSLPGMDFEFVTEEKCDHNLLYLFARTCREKEEWYQRLSSAAAGKPLGNHVKELKRVLSQNSPSLKQNTESVRRHKREGSTDSTSSTSSKLSLEGEAQDLLTFAHYMGRLMPSGSLSGSSSPSHATKDKNSDAAEVNKNAHNKDGEEGRVLNPGSPVFCDSQLFWVNALIGRCFFDFLRDKWWIGKVREKLQKKLSKIHVPHFIEELQVTDINMGSEVPGIRHASRPYIDDRGFWVNLDLTYAGGFQMTIETKVNLMKLKKSSSTSSQSEHSIDRVKSPALNSDEEDSAESSTDEEEEAPSNSDDSASGGGASKKFIHYLSKFAQSKYFQQATEYKVVKRAMENVSNTPLTLSVTVVSLVGRLALNIPPPPSDRLWYGFLGNPHLRLSAKPQVGERAITITHIIEWIEKKLATEFQRVFVMPNMDDLIIPILVPPDTSGTTVPRSASL</sequence>
<protein>
    <recommendedName>
        <fullName evidence="10">SMP-LTD domain-containing protein</fullName>
    </recommendedName>
</protein>
<organism evidence="11 12">
    <name type="scientific">Candidula unifasciata</name>
    <dbReference type="NCBI Taxonomy" id="100452"/>
    <lineage>
        <taxon>Eukaryota</taxon>
        <taxon>Metazoa</taxon>
        <taxon>Spiralia</taxon>
        <taxon>Lophotrochozoa</taxon>
        <taxon>Mollusca</taxon>
        <taxon>Gastropoda</taxon>
        <taxon>Heterobranchia</taxon>
        <taxon>Euthyneura</taxon>
        <taxon>Panpulmonata</taxon>
        <taxon>Eupulmonata</taxon>
        <taxon>Stylommatophora</taxon>
        <taxon>Helicina</taxon>
        <taxon>Helicoidea</taxon>
        <taxon>Geomitridae</taxon>
        <taxon>Candidula</taxon>
    </lineage>
</organism>
<dbReference type="GO" id="GO:0005789">
    <property type="term" value="C:endoplasmic reticulum membrane"/>
    <property type="evidence" value="ECO:0007669"/>
    <property type="project" value="UniProtKB-SubCell"/>
</dbReference>
<dbReference type="Proteomes" id="UP000678393">
    <property type="component" value="Unassembled WGS sequence"/>
</dbReference>
<feature type="compositionally biased region" description="Basic and acidic residues" evidence="9">
    <location>
        <begin position="1"/>
        <end position="10"/>
    </location>
</feature>
<proteinExistence type="predicted"/>
<keyword evidence="6" id="KW-0445">Lipid transport</keyword>
<dbReference type="CDD" id="cd21675">
    <property type="entry name" value="SMP_TEX2"/>
    <property type="match status" value="1"/>
</dbReference>
<evidence type="ECO:0000256" key="9">
    <source>
        <dbReference type="SAM" id="MobiDB-lite"/>
    </source>
</evidence>
<dbReference type="OrthoDB" id="26740at2759"/>
<dbReference type="EMBL" id="CAJHNH020003744">
    <property type="protein sequence ID" value="CAG5129894.1"/>
    <property type="molecule type" value="Genomic_DNA"/>
</dbReference>
<evidence type="ECO:0000256" key="5">
    <source>
        <dbReference type="ARBA" id="ARBA00022989"/>
    </source>
</evidence>
<evidence type="ECO:0000259" key="10">
    <source>
        <dbReference type="PROSITE" id="PS51847"/>
    </source>
</evidence>
<feature type="compositionally biased region" description="Polar residues" evidence="9">
    <location>
        <begin position="661"/>
        <end position="673"/>
    </location>
</feature>
<feature type="region of interest" description="Disordered" evidence="9">
    <location>
        <begin position="660"/>
        <end position="695"/>
    </location>
</feature>
<evidence type="ECO:0000256" key="4">
    <source>
        <dbReference type="ARBA" id="ARBA00022824"/>
    </source>
</evidence>
<evidence type="ECO:0000256" key="2">
    <source>
        <dbReference type="ARBA" id="ARBA00022448"/>
    </source>
</evidence>
<feature type="region of interest" description="Disordered" evidence="9">
    <location>
        <begin position="866"/>
        <end position="913"/>
    </location>
</feature>
<evidence type="ECO:0000256" key="6">
    <source>
        <dbReference type="ARBA" id="ARBA00023055"/>
    </source>
</evidence>
<feature type="compositionally biased region" description="Acidic residues" evidence="9">
    <location>
        <begin position="886"/>
        <end position="902"/>
    </location>
</feature>
<keyword evidence="12" id="KW-1185">Reference proteome</keyword>
<comment type="subcellular location">
    <subcellularLocation>
        <location evidence="1">Endoplasmic reticulum membrane</location>
    </subcellularLocation>
</comment>
<gene>
    <name evidence="11" type="ORF">CUNI_LOCUS15452</name>
</gene>
<dbReference type="PANTHER" id="PTHR13466:SF0">
    <property type="entry name" value="SMP-LTD DOMAIN-CONTAINING PROTEIN"/>
    <property type="match status" value="1"/>
</dbReference>
<evidence type="ECO:0000256" key="8">
    <source>
        <dbReference type="ARBA" id="ARBA00023136"/>
    </source>
</evidence>
<dbReference type="GO" id="GO:0006869">
    <property type="term" value="P:lipid transport"/>
    <property type="evidence" value="ECO:0007669"/>
    <property type="project" value="UniProtKB-KW"/>
</dbReference>
<dbReference type="AlphaFoldDB" id="A0A8S3ZJY0"/>
<dbReference type="PROSITE" id="PS51847">
    <property type="entry name" value="SMP"/>
    <property type="match status" value="1"/>
</dbReference>
<accession>A0A8S3ZJY0</accession>
<evidence type="ECO:0000256" key="1">
    <source>
        <dbReference type="ARBA" id="ARBA00004586"/>
    </source>
</evidence>
<keyword evidence="8" id="KW-0472">Membrane</keyword>
<dbReference type="PANTHER" id="PTHR13466">
    <property type="entry name" value="TEX2 PROTEIN-RELATED"/>
    <property type="match status" value="1"/>
</dbReference>
<evidence type="ECO:0000313" key="12">
    <source>
        <dbReference type="Proteomes" id="UP000678393"/>
    </source>
</evidence>
<feature type="domain" description="SMP-LTD" evidence="10">
    <location>
        <begin position="762"/>
        <end position="1033"/>
    </location>
</feature>
<comment type="caution">
    <text evidence="11">The sequence shown here is derived from an EMBL/GenBank/DDBJ whole genome shotgun (WGS) entry which is preliminary data.</text>
</comment>
<feature type="region of interest" description="Disordered" evidence="9">
    <location>
        <begin position="1"/>
        <end position="103"/>
    </location>
</feature>
<reference evidence="11" key="1">
    <citation type="submission" date="2021-04" db="EMBL/GenBank/DDBJ databases">
        <authorList>
            <consortium name="Molecular Ecology Group"/>
        </authorList>
    </citation>
    <scope>NUCLEOTIDE SEQUENCE</scope>
</reference>
<dbReference type="InterPro" id="IPR031468">
    <property type="entry name" value="SMP_LBD"/>
</dbReference>
<keyword evidence="2" id="KW-0813">Transport</keyword>
<keyword evidence="4" id="KW-0256">Endoplasmic reticulum</keyword>
<feature type="compositionally biased region" description="Low complexity" evidence="9">
    <location>
        <begin position="717"/>
        <end position="726"/>
    </location>
</feature>
<feature type="compositionally biased region" description="Low complexity" evidence="9">
    <location>
        <begin position="57"/>
        <end position="73"/>
    </location>
</feature>
<evidence type="ECO:0000256" key="7">
    <source>
        <dbReference type="ARBA" id="ARBA00023121"/>
    </source>
</evidence>
<feature type="region of interest" description="Disordered" evidence="9">
    <location>
        <begin position="717"/>
        <end position="737"/>
    </location>
</feature>
<dbReference type="GO" id="GO:0008289">
    <property type="term" value="F:lipid binding"/>
    <property type="evidence" value="ECO:0007669"/>
    <property type="project" value="UniProtKB-KW"/>
</dbReference>
<keyword evidence="5" id="KW-1133">Transmembrane helix</keyword>
<evidence type="ECO:0000313" key="11">
    <source>
        <dbReference type="EMBL" id="CAG5129894.1"/>
    </source>
</evidence>
<evidence type="ECO:0000256" key="3">
    <source>
        <dbReference type="ARBA" id="ARBA00022692"/>
    </source>
</evidence>
<feature type="compositionally biased region" description="Basic and acidic residues" evidence="9">
    <location>
        <begin position="41"/>
        <end position="50"/>
    </location>
</feature>
<name>A0A8S3ZJY0_9EUPU</name>
<keyword evidence="7" id="KW-0446">Lipid-binding</keyword>
<keyword evidence="3" id="KW-0812">Transmembrane</keyword>